<organism evidence="2">
    <name type="scientific">Acinetobacter larvae</name>
    <dbReference type="NCBI Taxonomy" id="1789224"/>
    <lineage>
        <taxon>Bacteria</taxon>
        <taxon>Pseudomonadati</taxon>
        <taxon>Pseudomonadota</taxon>
        <taxon>Gammaproteobacteria</taxon>
        <taxon>Moraxellales</taxon>
        <taxon>Moraxellaceae</taxon>
        <taxon>Acinetobacter</taxon>
    </lineage>
</organism>
<evidence type="ECO:0000313" key="2">
    <source>
        <dbReference type="EMBL" id="APD77633.1"/>
    </source>
</evidence>
<dbReference type="AlphaFoldDB" id="A0A1J0RI38"/>
<reference evidence="2" key="1">
    <citation type="submission" date="2016-11" db="EMBL/GenBank/DDBJ databases">
        <authorList>
            <person name="Jaros S."/>
            <person name="Januszkiewicz K."/>
            <person name="Wedrychowicz H."/>
        </authorList>
    </citation>
    <scope>NUCLEOTIDE SEQUENCE</scope>
    <source>
        <strain evidence="2">BRTC-1</strain>
        <plasmid evidence="2">pRW2</plasmid>
    </source>
</reference>
<evidence type="ECO:0000256" key="1">
    <source>
        <dbReference type="SAM" id="Phobius"/>
    </source>
</evidence>
<keyword evidence="2" id="KW-0614">Plasmid</keyword>
<protein>
    <submittedName>
        <fullName evidence="2">Uncharacterized protein</fullName>
    </submittedName>
</protein>
<dbReference type="EMBL" id="CP018142">
    <property type="protein sequence ID" value="APD77633.1"/>
    <property type="molecule type" value="Genomic_DNA"/>
</dbReference>
<geneLocation type="plasmid" evidence="2">
    <name>pRW2</name>
</geneLocation>
<keyword evidence="1" id="KW-0812">Transmembrane</keyword>
<proteinExistence type="predicted"/>
<dbReference type="PROSITE" id="PS51257">
    <property type="entry name" value="PROKAR_LIPOPROTEIN"/>
    <property type="match status" value="1"/>
</dbReference>
<accession>A0A1J0RI38</accession>
<feature type="transmembrane region" description="Helical" evidence="1">
    <location>
        <begin position="72"/>
        <end position="93"/>
    </location>
</feature>
<keyword evidence="1" id="KW-1133">Transmembrane helix</keyword>
<sequence>MDYKFIIFLVSIIFGCLSAGAWLYSSQVKVTREKAVEIIKKKAKQKNEQPNLSGVSFDGWDVRETLKAQSKWNSLGAIFASISMFFQVLILIFY</sequence>
<dbReference type="RefSeq" id="WP_168455033.1">
    <property type="nucleotide sequence ID" value="NZ_CP018142.1"/>
</dbReference>
<gene>
    <name evidence="2" type="ORF">BFG52_16645</name>
</gene>
<name>A0A1J0RI38_9GAMM</name>
<keyword evidence="1" id="KW-0472">Membrane</keyword>
<feature type="transmembrane region" description="Helical" evidence="1">
    <location>
        <begin position="6"/>
        <end position="24"/>
    </location>
</feature>